<name>A0A0C1ZWK0_9BACT</name>
<protein>
    <submittedName>
        <fullName evidence="1">Uncharacterized protein</fullName>
    </submittedName>
</protein>
<comment type="caution">
    <text evidence="1">The sequence shown here is derived from an EMBL/GenBank/DDBJ whole genome shotgun (WGS) entry which is preliminary data.</text>
</comment>
<evidence type="ECO:0000313" key="2">
    <source>
        <dbReference type="Proteomes" id="UP000031599"/>
    </source>
</evidence>
<sequence length="180" mass="19403">MSGDEGAFAMGDELAFEHVGTMACSEAVLICDVEYFPANFAGMRRGPIALDLELEIQPGTWQVLIAHERDADQTPRFVLLSLDAELDEPTPLDHAEAVGLLRVDSGRITAIDPALRDDPIIQTAVLEAPREQVPCMLRALDAEPTSDPRGVLLDIDAGGVCELYAPPGRPCRSLLIMIPG</sequence>
<evidence type="ECO:0000313" key="1">
    <source>
        <dbReference type="EMBL" id="KIG15433.1"/>
    </source>
</evidence>
<reference evidence="1 2" key="1">
    <citation type="submission" date="2014-12" db="EMBL/GenBank/DDBJ databases">
        <title>Genome assembly of Enhygromyxa salina DSM 15201.</title>
        <authorList>
            <person name="Sharma G."/>
            <person name="Subramanian S."/>
        </authorList>
    </citation>
    <scope>NUCLEOTIDE SEQUENCE [LARGE SCALE GENOMIC DNA]</scope>
    <source>
        <strain evidence="1 2">DSM 15201</strain>
    </source>
</reference>
<organism evidence="1 2">
    <name type="scientific">Enhygromyxa salina</name>
    <dbReference type="NCBI Taxonomy" id="215803"/>
    <lineage>
        <taxon>Bacteria</taxon>
        <taxon>Pseudomonadati</taxon>
        <taxon>Myxococcota</taxon>
        <taxon>Polyangia</taxon>
        <taxon>Nannocystales</taxon>
        <taxon>Nannocystaceae</taxon>
        <taxon>Enhygromyxa</taxon>
    </lineage>
</organism>
<dbReference type="EMBL" id="JMCC02000054">
    <property type="protein sequence ID" value="KIG15433.1"/>
    <property type="molecule type" value="Genomic_DNA"/>
</dbReference>
<dbReference type="RefSeq" id="WP_052551705.1">
    <property type="nucleotide sequence ID" value="NZ_JMCC02000054.1"/>
</dbReference>
<gene>
    <name evidence="1" type="ORF">DB30_05629</name>
</gene>
<dbReference type="Proteomes" id="UP000031599">
    <property type="component" value="Unassembled WGS sequence"/>
</dbReference>
<dbReference type="AlphaFoldDB" id="A0A0C1ZWK0"/>
<proteinExistence type="predicted"/>
<accession>A0A0C1ZWK0</accession>